<sequence>MRFFLIFLNGCIKRFRIAGLLTVEDFVDKLCDTEYNDFDLALRGFLLMLIILPIFVLNRIFLEAGRLTS</sequence>
<proteinExistence type="predicted"/>
<protein>
    <submittedName>
        <fullName evidence="2">Uncharacterized protein</fullName>
    </submittedName>
</protein>
<organism evidence="2 3">
    <name type="scientific">Nesidiocoris tenuis</name>
    <dbReference type="NCBI Taxonomy" id="355587"/>
    <lineage>
        <taxon>Eukaryota</taxon>
        <taxon>Metazoa</taxon>
        <taxon>Ecdysozoa</taxon>
        <taxon>Arthropoda</taxon>
        <taxon>Hexapoda</taxon>
        <taxon>Insecta</taxon>
        <taxon>Pterygota</taxon>
        <taxon>Neoptera</taxon>
        <taxon>Paraneoptera</taxon>
        <taxon>Hemiptera</taxon>
        <taxon>Heteroptera</taxon>
        <taxon>Panheteroptera</taxon>
        <taxon>Cimicomorpha</taxon>
        <taxon>Miridae</taxon>
        <taxon>Dicyphina</taxon>
        <taxon>Nesidiocoris</taxon>
    </lineage>
</organism>
<evidence type="ECO:0000313" key="3">
    <source>
        <dbReference type="Proteomes" id="UP001307889"/>
    </source>
</evidence>
<evidence type="ECO:0000256" key="1">
    <source>
        <dbReference type="SAM" id="Phobius"/>
    </source>
</evidence>
<dbReference type="Proteomes" id="UP001307889">
    <property type="component" value="Chromosome 9"/>
</dbReference>
<accession>A0ABN7B1R5</accession>
<keyword evidence="1" id="KW-0812">Transmembrane</keyword>
<reference evidence="2 3" key="1">
    <citation type="submission" date="2023-09" db="EMBL/GenBank/DDBJ databases">
        <title>Nesidiocoris tenuis whole genome shotgun sequence.</title>
        <authorList>
            <person name="Shibata T."/>
            <person name="Shimoda M."/>
            <person name="Kobayashi T."/>
            <person name="Uehara T."/>
        </authorList>
    </citation>
    <scope>NUCLEOTIDE SEQUENCE [LARGE SCALE GENOMIC DNA]</scope>
    <source>
        <strain evidence="2 3">Japan</strain>
    </source>
</reference>
<feature type="transmembrane region" description="Helical" evidence="1">
    <location>
        <begin position="40"/>
        <end position="62"/>
    </location>
</feature>
<keyword evidence="1" id="KW-0472">Membrane</keyword>
<keyword evidence="3" id="KW-1185">Reference proteome</keyword>
<dbReference type="EMBL" id="AP028917">
    <property type="protein sequence ID" value="BES98364.1"/>
    <property type="molecule type" value="Genomic_DNA"/>
</dbReference>
<evidence type="ECO:0000313" key="2">
    <source>
        <dbReference type="EMBL" id="BES98364.1"/>
    </source>
</evidence>
<name>A0ABN7B1R5_9HEMI</name>
<gene>
    <name evidence="2" type="ORF">NTJ_11179</name>
</gene>
<keyword evidence="1" id="KW-1133">Transmembrane helix</keyword>